<evidence type="ECO:0000313" key="3">
    <source>
        <dbReference type="Proteomes" id="UP000298138"/>
    </source>
</evidence>
<feature type="region of interest" description="Disordered" evidence="1">
    <location>
        <begin position="188"/>
        <end position="230"/>
    </location>
</feature>
<dbReference type="Proteomes" id="UP000298138">
    <property type="component" value="Unassembled WGS sequence"/>
</dbReference>
<keyword evidence="3" id="KW-1185">Reference proteome</keyword>
<dbReference type="EMBL" id="ML220132">
    <property type="protein sequence ID" value="TGZ79309.1"/>
    <property type="molecule type" value="Genomic_DNA"/>
</dbReference>
<accession>A0A4S2MS66</accession>
<organism evidence="2 3">
    <name type="scientific">Ascodesmis nigricans</name>
    <dbReference type="NCBI Taxonomy" id="341454"/>
    <lineage>
        <taxon>Eukaryota</taxon>
        <taxon>Fungi</taxon>
        <taxon>Dikarya</taxon>
        <taxon>Ascomycota</taxon>
        <taxon>Pezizomycotina</taxon>
        <taxon>Pezizomycetes</taxon>
        <taxon>Pezizales</taxon>
        <taxon>Ascodesmidaceae</taxon>
        <taxon>Ascodesmis</taxon>
    </lineage>
</organism>
<dbReference type="InParanoid" id="A0A4S2MS66"/>
<name>A0A4S2MS66_9PEZI</name>
<feature type="region of interest" description="Disordered" evidence="1">
    <location>
        <begin position="80"/>
        <end position="127"/>
    </location>
</feature>
<reference evidence="2 3" key="1">
    <citation type="submission" date="2019-04" db="EMBL/GenBank/DDBJ databases">
        <title>Comparative genomics and transcriptomics to analyze fruiting body development in filamentous ascomycetes.</title>
        <authorList>
            <consortium name="DOE Joint Genome Institute"/>
            <person name="Lutkenhaus R."/>
            <person name="Traeger S."/>
            <person name="Breuer J."/>
            <person name="Kuo A."/>
            <person name="Lipzen A."/>
            <person name="Pangilinan J."/>
            <person name="Dilworth D."/>
            <person name="Sandor L."/>
            <person name="Poggeler S."/>
            <person name="Barry K."/>
            <person name="Grigoriev I.V."/>
            <person name="Nowrousian M."/>
        </authorList>
    </citation>
    <scope>NUCLEOTIDE SEQUENCE [LARGE SCALE GENOMIC DNA]</scope>
    <source>
        <strain evidence="2 3">CBS 389.68</strain>
    </source>
</reference>
<protein>
    <submittedName>
        <fullName evidence="2">Uncharacterized protein</fullName>
    </submittedName>
</protein>
<dbReference type="OrthoDB" id="2565191at2759"/>
<evidence type="ECO:0000313" key="2">
    <source>
        <dbReference type="EMBL" id="TGZ79309.1"/>
    </source>
</evidence>
<feature type="compositionally biased region" description="Basic and acidic residues" evidence="1">
    <location>
        <begin position="85"/>
        <end position="98"/>
    </location>
</feature>
<proteinExistence type="predicted"/>
<gene>
    <name evidence="2" type="ORF">EX30DRAFT_373087</name>
</gene>
<evidence type="ECO:0000256" key="1">
    <source>
        <dbReference type="SAM" id="MobiDB-lite"/>
    </source>
</evidence>
<feature type="compositionally biased region" description="Acidic residues" evidence="1">
    <location>
        <begin position="188"/>
        <end position="199"/>
    </location>
</feature>
<dbReference type="AlphaFoldDB" id="A0A4S2MS66"/>
<sequence length="230" mass="25761">MPPTHFRRTLPTRITAWDILSGRVERGGFIYPSTVTPNGEVRIRGSTRAQSISQVLDRRTRMPRGWERWCCVDDEELGALVSESDQGKGEDGGKREARQEEEEEARSKKRKHRAETHQRDSKIPKIMPDAGIMTALHTVAADHYWAEGQEEMMLGAFDESALMCLAILLEEQGKESIGESGYKVLEEFDDPFSSESSDDESAKSRKRVPVDDDDDEDNYGGEGEGAVLVG</sequence>